<dbReference type="EnsemblMetazoa" id="Aqu2.1.29620_001">
    <property type="protein sequence ID" value="Aqu2.1.29620_001"/>
    <property type="gene ID" value="Aqu2.1.29620"/>
</dbReference>
<keyword evidence="1" id="KW-1133">Transmembrane helix</keyword>
<dbReference type="InParanoid" id="A0A1X7UNQ4"/>
<evidence type="ECO:0000256" key="1">
    <source>
        <dbReference type="SAM" id="Phobius"/>
    </source>
</evidence>
<name>A0A1X7UNQ4_AMPQE</name>
<keyword evidence="1" id="KW-0472">Membrane</keyword>
<sequence>MSKLTRVLAEYLYESNELLPEEQKGCKRGSKRFKDQLLIDRTLLRDCKKRHANLSLVCIDYKKAYDMVPNSWILECLDIMGCAKNARNLFEKSMSQWKCELTAGGTVLGEVPNNRGIFQGDSLSLLMFVVCLIPLTMVLRKVKAGMRRVGK</sequence>
<dbReference type="EnsemblMetazoa" id="XM_011406092.1">
    <property type="protein sequence ID" value="XP_011404394.1"/>
    <property type="gene ID" value="LOC105313002"/>
</dbReference>
<dbReference type="AlphaFoldDB" id="A0A1X7UNQ4"/>
<gene>
    <name evidence="2" type="primary">105313002</name>
</gene>
<evidence type="ECO:0000313" key="2">
    <source>
        <dbReference type="EnsemblMetazoa" id="Aqu2.1.29620_001"/>
    </source>
</evidence>
<dbReference type="OrthoDB" id="7697409at2759"/>
<protein>
    <submittedName>
        <fullName evidence="2">Uncharacterized protein</fullName>
    </submittedName>
</protein>
<reference evidence="3" key="1">
    <citation type="journal article" date="2010" name="Nature">
        <title>The Amphimedon queenslandica genome and the evolution of animal complexity.</title>
        <authorList>
            <person name="Srivastava M."/>
            <person name="Simakov O."/>
            <person name="Chapman J."/>
            <person name="Fahey B."/>
            <person name="Gauthier M.E."/>
            <person name="Mitros T."/>
            <person name="Richards G.S."/>
            <person name="Conaco C."/>
            <person name="Dacre M."/>
            <person name="Hellsten U."/>
            <person name="Larroux C."/>
            <person name="Putnam N.H."/>
            <person name="Stanke M."/>
            <person name="Adamska M."/>
            <person name="Darling A."/>
            <person name="Degnan S.M."/>
            <person name="Oakley T.H."/>
            <person name="Plachetzki D.C."/>
            <person name="Zhai Y."/>
            <person name="Adamski M."/>
            <person name="Calcino A."/>
            <person name="Cummins S.F."/>
            <person name="Goodstein D.M."/>
            <person name="Harris C."/>
            <person name="Jackson D.J."/>
            <person name="Leys S.P."/>
            <person name="Shu S."/>
            <person name="Woodcroft B.J."/>
            <person name="Vervoort M."/>
            <person name="Kosik K.S."/>
            <person name="Manning G."/>
            <person name="Degnan B.M."/>
            <person name="Rokhsar D.S."/>
        </authorList>
    </citation>
    <scope>NUCLEOTIDE SEQUENCE [LARGE SCALE GENOMIC DNA]</scope>
</reference>
<dbReference type="KEGG" id="aqu:105313002"/>
<dbReference type="PANTHER" id="PTHR35450">
    <property type="entry name" value="REVERSE TRANSCRIPTASE DOMAIN-CONTAINING PROTEIN"/>
    <property type="match status" value="1"/>
</dbReference>
<keyword evidence="1" id="KW-0812">Transmembrane</keyword>
<proteinExistence type="predicted"/>
<accession>A0A1X7UNQ4</accession>
<feature type="transmembrane region" description="Helical" evidence="1">
    <location>
        <begin position="122"/>
        <end position="139"/>
    </location>
</feature>
<evidence type="ECO:0000313" key="3">
    <source>
        <dbReference type="Proteomes" id="UP000007879"/>
    </source>
</evidence>
<reference evidence="2" key="2">
    <citation type="submission" date="2017-05" db="UniProtKB">
        <authorList>
            <consortium name="EnsemblMetazoa"/>
        </authorList>
    </citation>
    <scope>IDENTIFICATION</scope>
</reference>
<dbReference type="Proteomes" id="UP000007879">
    <property type="component" value="Unassembled WGS sequence"/>
</dbReference>
<dbReference type="PANTHER" id="PTHR35450:SF2">
    <property type="entry name" value="REVERSE TRANSCRIPTASE DOMAIN-CONTAINING PROTEIN"/>
    <property type="match status" value="1"/>
</dbReference>
<keyword evidence="3" id="KW-1185">Reference proteome</keyword>
<organism evidence="2">
    <name type="scientific">Amphimedon queenslandica</name>
    <name type="common">Sponge</name>
    <dbReference type="NCBI Taxonomy" id="400682"/>
    <lineage>
        <taxon>Eukaryota</taxon>
        <taxon>Metazoa</taxon>
        <taxon>Porifera</taxon>
        <taxon>Demospongiae</taxon>
        <taxon>Heteroscleromorpha</taxon>
        <taxon>Haplosclerida</taxon>
        <taxon>Niphatidae</taxon>
        <taxon>Amphimedon</taxon>
    </lineage>
</organism>